<comment type="caution">
    <text evidence="2">The sequence shown here is derived from an EMBL/GenBank/DDBJ whole genome shotgun (WGS) entry which is preliminary data.</text>
</comment>
<gene>
    <name evidence="2" type="ORF">QQ008_19275</name>
</gene>
<sequence length="286" mass="31169">MQKLSYLLFSVFTFLSLTANAQSPWTQKKGEGYFQLSYTTIADYSALFLADGGSWRLSRPVSDITLSFYGEYGLSDDITILTSVPFKLLETGNELVQNPSIAVPTIGAGNLNTLGNLQVGVRKNFVNKNFILSGQIKAELPTGSFDAATGLRSGLDALSIIPSVSIGKGWTDYYGYINVGTSIRTNDYSGDLIIGGELGAHVLDRLWLIAVLDIIENFENGNVQEDSRNLETGLYVNNQEFLAYGFKGIVEITDNFGVNVAFYGASSGNFVARRASTNFGAYFKLK</sequence>
<name>A0ABT8KV85_9BACT</name>
<feature type="chain" id="PRO_5046001002" description="Transporter" evidence="1">
    <location>
        <begin position="22"/>
        <end position="286"/>
    </location>
</feature>
<dbReference type="Proteomes" id="UP001172082">
    <property type="component" value="Unassembled WGS sequence"/>
</dbReference>
<keyword evidence="3" id="KW-1185">Reference proteome</keyword>
<dbReference type="EMBL" id="JAUJEA010000007">
    <property type="protein sequence ID" value="MDN5203538.1"/>
    <property type="molecule type" value="Genomic_DNA"/>
</dbReference>
<protein>
    <recommendedName>
        <fullName evidence="4">Transporter</fullName>
    </recommendedName>
</protein>
<feature type="signal peptide" evidence="1">
    <location>
        <begin position="1"/>
        <end position="21"/>
    </location>
</feature>
<keyword evidence="1" id="KW-0732">Signal</keyword>
<organism evidence="2 3">
    <name type="scientific">Splendidivirga corallicola</name>
    <dbReference type="NCBI Taxonomy" id="3051826"/>
    <lineage>
        <taxon>Bacteria</taxon>
        <taxon>Pseudomonadati</taxon>
        <taxon>Bacteroidota</taxon>
        <taxon>Cytophagia</taxon>
        <taxon>Cytophagales</taxon>
        <taxon>Splendidivirgaceae</taxon>
        <taxon>Splendidivirga</taxon>
    </lineage>
</organism>
<proteinExistence type="predicted"/>
<evidence type="ECO:0000256" key="1">
    <source>
        <dbReference type="SAM" id="SignalP"/>
    </source>
</evidence>
<evidence type="ECO:0008006" key="4">
    <source>
        <dbReference type="Google" id="ProtNLM"/>
    </source>
</evidence>
<dbReference type="RefSeq" id="WP_346753560.1">
    <property type="nucleotide sequence ID" value="NZ_JAUJEA010000007.1"/>
</dbReference>
<reference evidence="2" key="1">
    <citation type="submission" date="2023-06" db="EMBL/GenBank/DDBJ databases">
        <title>Genomic of Parafulvivirga corallium.</title>
        <authorList>
            <person name="Wang G."/>
        </authorList>
    </citation>
    <scope>NUCLEOTIDE SEQUENCE</scope>
    <source>
        <strain evidence="2">BMA10</strain>
    </source>
</reference>
<accession>A0ABT8KV85</accession>
<evidence type="ECO:0000313" key="2">
    <source>
        <dbReference type="EMBL" id="MDN5203538.1"/>
    </source>
</evidence>
<evidence type="ECO:0000313" key="3">
    <source>
        <dbReference type="Proteomes" id="UP001172082"/>
    </source>
</evidence>